<keyword evidence="3" id="KW-0238">DNA-binding</keyword>
<keyword evidence="7" id="KW-1185">Reference proteome</keyword>
<name>A0A2M9WHM7_9GAMM</name>
<dbReference type="GO" id="GO:0003700">
    <property type="term" value="F:DNA-binding transcription factor activity"/>
    <property type="evidence" value="ECO:0007669"/>
    <property type="project" value="InterPro"/>
</dbReference>
<reference evidence="6 7" key="1">
    <citation type="submission" date="2017-11" db="EMBL/GenBank/DDBJ databases">
        <title>The genome sequence of Pantoea rodasii DSM 26611.</title>
        <authorList>
            <person name="Gao J."/>
            <person name="Mao X."/>
            <person name="Sun J."/>
        </authorList>
    </citation>
    <scope>NUCLEOTIDE SEQUENCE [LARGE SCALE GENOMIC DNA]</scope>
    <source>
        <strain evidence="6 7">DSM 26611</strain>
    </source>
</reference>
<evidence type="ECO:0000256" key="2">
    <source>
        <dbReference type="ARBA" id="ARBA00023015"/>
    </source>
</evidence>
<dbReference type="Proteomes" id="UP000232062">
    <property type="component" value="Unassembled WGS sequence"/>
</dbReference>
<evidence type="ECO:0000256" key="3">
    <source>
        <dbReference type="ARBA" id="ARBA00023125"/>
    </source>
</evidence>
<keyword evidence="4" id="KW-0804">Transcription</keyword>
<proteinExistence type="inferred from homology"/>
<dbReference type="InterPro" id="IPR000847">
    <property type="entry name" value="LysR_HTH_N"/>
</dbReference>
<feature type="domain" description="HTH lysR-type" evidence="5">
    <location>
        <begin position="5"/>
        <end position="62"/>
    </location>
</feature>
<dbReference type="InterPro" id="IPR036388">
    <property type="entry name" value="WH-like_DNA-bd_sf"/>
</dbReference>
<dbReference type="Gene3D" id="3.40.190.290">
    <property type="match status" value="1"/>
</dbReference>
<evidence type="ECO:0000313" key="7">
    <source>
        <dbReference type="Proteomes" id="UP000232062"/>
    </source>
</evidence>
<protein>
    <submittedName>
        <fullName evidence="6">LysR family transcriptional regulator</fullName>
    </submittedName>
</protein>
<keyword evidence="2" id="KW-0805">Transcription regulation</keyword>
<dbReference type="OrthoDB" id="6565067at2"/>
<dbReference type="CDD" id="cd08422">
    <property type="entry name" value="PBP2_CrgA_like"/>
    <property type="match status" value="1"/>
</dbReference>
<dbReference type="InterPro" id="IPR058163">
    <property type="entry name" value="LysR-type_TF_proteobact-type"/>
</dbReference>
<accession>A0A2M9WHM7</accession>
<organism evidence="6 7">
    <name type="scientific">Pantoea rodasii</name>
    <dbReference type="NCBI Taxonomy" id="1076549"/>
    <lineage>
        <taxon>Bacteria</taxon>
        <taxon>Pseudomonadati</taxon>
        <taxon>Pseudomonadota</taxon>
        <taxon>Gammaproteobacteria</taxon>
        <taxon>Enterobacterales</taxon>
        <taxon>Erwiniaceae</taxon>
        <taxon>Pantoea</taxon>
    </lineage>
</organism>
<sequence>MRSKIDLNVLRVFVTVAEKGSFIGGARALNMPASNVSRQISLMEERLGMRLLQRSTRQMKLTEAGQLFFDSMRPLLDSVNEVEARLSHAQTEPEGLLRVCLPNGVGPVIFGNLLADFALRYPRIELHCTTSLQGAEALWDDCDVVIDISRGTRASSDVIARPLASLPCLIVAAPTLLQRYTRPTHTEQLLALPCITTVSALQGQAWQFLTTGKGFRHINVPSPFRVDSGEMAMQAALKGIGFAILSAQACEPYIRDGQLEVIELELAPAPLEIALLYQERSFLPARSRAFIDFLQEMVRNQREK</sequence>
<dbReference type="InterPro" id="IPR036390">
    <property type="entry name" value="WH_DNA-bd_sf"/>
</dbReference>
<dbReference type="AlphaFoldDB" id="A0A2M9WHM7"/>
<evidence type="ECO:0000313" key="6">
    <source>
        <dbReference type="EMBL" id="PJZ07051.1"/>
    </source>
</evidence>
<dbReference type="GO" id="GO:0043565">
    <property type="term" value="F:sequence-specific DNA binding"/>
    <property type="evidence" value="ECO:0007669"/>
    <property type="project" value="TreeGrafter"/>
</dbReference>
<dbReference type="InterPro" id="IPR005119">
    <property type="entry name" value="LysR_subst-bd"/>
</dbReference>
<comment type="caution">
    <text evidence="6">The sequence shown here is derived from an EMBL/GenBank/DDBJ whole genome shotgun (WGS) entry which is preliminary data.</text>
</comment>
<dbReference type="SUPFAM" id="SSF53850">
    <property type="entry name" value="Periplasmic binding protein-like II"/>
    <property type="match status" value="1"/>
</dbReference>
<evidence type="ECO:0000256" key="4">
    <source>
        <dbReference type="ARBA" id="ARBA00023163"/>
    </source>
</evidence>
<dbReference type="SUPFAM" id="SSF46785">
    <property type="entry name" value="Winged helix' DNA-binding domain"/>
    <property type="match status" value="1"/>
</dbReference>
<dbReference type="EMBL" id="PIQI01000009">
    <property type="protein sequence ID" value="PJZ07051.1"/>
    <property type="molecule type" value="Genomic_DNA"/>
</dbReference>
<dbReference type="GO" id="GO:0006351">
    <property type="term" value="P:DNA-templated transcription"/>
    <property type="evidence" value="ECO:0007669"/>
    <property type="project" value="TreeGrafter"/>
</dbReference>
<dbReference type="STRING" id="1076549.HA45_18200"/>
<dbReference type="Pfam" id="PF00126">
    <property type="entry name" value="HTH_1"/>
    <property type="match status" value="1"/>
</dbReference>
<dbReference type="Pfam" id="PF03466">
    <property type="entry name" value="LysR_substrate"/>
    <property type="match status" value="1"/>
</dbReference>
<dbReference type="PANTHER" id="PTHR30537:SF5">
    <property type="entry name" value="HTH-TYPE TRANSCRIPTIONAL ACTIVATOR TTDR-RELATED"/>
    <property type="match status" value="1"/>
</dbReference>
<comment type="similarity">
    <text evidence="1">Belongs to the LysR transcriptional regulatory family.</text>
</comment>
<dbReference type="PROSITE" id="PS50931">
    <property type="entry name" value="HTH_LYSR"/>
    <property type="match status" value="1"/>
</dbReference>
<evidence type="ECO:0000256" key="1">
    <source>
        <dbReference type="ARBA" id="ARBA00009437"/>
    </source>
</evidence>
<dbReference type="Gene3D" id="1.10.10.10">
    <property type="entry name" value="Winged helix-like DNA-binding domain superfamily/Winged helix DNA-binding domain"/>
    <property type="match status" value="1"/>
</dbReference>
<dbReference type="FunFam" id="1.10.10.10:FF:000001">
    <property type="entry name" value="LysR family transcriptional regulator"/>
    <property type="match status" value="1"/>
</dbReference>
<evidence type="ECO:0000259" key="5">
    <source>
        <dbReference type="PROSITE" id="PS50931"/>
    </source>
</evidence>
<dbReference type="PANTHER" id="PTHR30537">
    <property type="entry name" value="HTH-TYPE TRANSCRIPTIONAL REGULATOR"/>
    <property type="match status" value="1"/>
</dbReference>
<gene>
    <name evidence="6" type="ORF">PRCB_03290</name>
</gene>
<dbReference type="RefSeq" id="WP_100700325.1">
    <property type="nucleotide sequence ID" value="NZ_MLFP01000017.1"/>
</dbReference>